<gene>
    <name evidence="1" type="ORF">S06H3_29138</name>
</gene>
<feature type="non-terminal residue" evidence="1">
    <location>
        <position position="1"/>
    </location>
</feature>
<sequence length="237" mass="27474">LFNLVLLITKDGNILGHSRAFSEEGRTLDIVLIDSEGKKLKTIASFADQSGFMRKGNISIGMSLPFGARLYFCPLSEELGIYGYSSEYRLFVINSSGEVSYIIEKDEPRQAVTQKEKRKLIKDRVERQRGSLKLSEGDIKKLLNIPKYKAFYTQIITDDKGRIYVRKMKPVSSNDKTRSYEIFSQEGYYHHKLKIYDIFPNIIKNGFIYTSKSDPDTGYYKVKRYRIKNWDQIKEGI</sequence>
<name>X1NL52_9ZZZZ</name>
<reference evidence="1" key="1">
    <citation type="journal article" date="2014" name="Front. Microbiol.">
        <title>High frequency of phylogenetically diverse reductive dehalogenase-homologous genes in deep subseafloor sedimentary metagenomes.</title>
        <authorList>
            <person name="Kawai M."/>
            <person name="Futagami T."/>
            <person name="Toyoda A."/>
            <person name="Takaki Y."/>
            <person name="Nishi S."/>
            <person name="Hori S."/>
            <person name="Arai W."/>
            <person name="Tsubouchi T."/>
            <person name="Morono Y."/>
            <person name="Uchiyama I."/>
            <person name="Ito T."/>
            <person name="Fujiyama A."/>
            <person name="Inagaki F."/>
            <person name="Takami H."/>
        </authorList>
    </citation>
    <scope>NUCLEOTIDE SEQUENCE</scope>
    <source>
        <strain evidence="1">Expedition CK06-06</strain>
    </source>
</reference>
<evidence type="ECO:0000313" key="1">
    <source>
        <dbReference type="EMBL" id="GAI19414.1"/>
    </source>
</evidence>
<dbReference type="AlphaFoldDB" id="X1NL52"/>
<protein>
    <submittedName>
        <fullName evidence="1">Uncharacterized protein</fullName>
    </submittedName>
</protein>
<accession>X1NL52</accession>
<proteinExistence type="predicted"/>
<dbReference type="EMBL" id="BARV01017060">
    <property type="protein sequence ID" value="GAI19414.1"/>
    <property type="molecule type" value="Genomic_DNA"/>
</dbReference>
<comment type="caution">
    <text evidence="1">The sequence shown here is derived from an EMBL/GenBank/DDBJ whole genome shotgun (WGS) entry which is preliminary data.</text>
</comment>
<organism evidence="1">
    <name type="scientific">marine sediment metagenome</name>
    <dbReference type="NCBI Taxonomy" id="412755"/>
    <lineage>
        <taxon>unclassified sequences</taxon>
        <taxon>metagenomes</taxon>
        <taxon>ecological metagenomes</taxon>
    </lineage>
</organism>